<organism evidence="2 3">
    <name type="scientific">Lithocarpus litseifolius</name>
    <dbReference type="NCBI Taxonomy" id="425828"/>
    <lineage>
        <taxon>Eukaryota</taxon>
        <taxon>Viridiplantae</taxon>
        <taxon>Streptophyta</taxon>
        <taxon>Embryophyta</taxon>
        <taxon>Tracheophyta</taxon>
        <taxon>Spermatophyta</taxon>
        <taxon>Magnoliopsida</taxon>
        <taxon>eudicotyledons</taxon>
        <taxon>Gunneridae</taxon>
        <taxon>Pentapetalae</taxon>
        <taxon>rosids</taxon>
        <taxon>fabids</taxon>
        <taxon>Fagales</taxon>
        <taxon>Fagaceae</taxon>
        <taxon>Lithocarpus</taxon>
    </lineage>
</organism>
<dbReference type="Pfam" id="PF13456">
    <property type="entry name" value="RVT_3"/>
    <property type="match status" value="1"/>
</dbReference>
<protein>
    <recommendedName>
        <fullName evidence="1">RNase H type-1 domain-containing protein</fullName>
    </recommendedName>
</protein>
<dbReference type="EMBL" id="JAZDWU010000010">
    <property type="protein sequence ID" value="KAK9988562.1"/>
    <property type="molecule type" value="Genomic_DNA"/>
</dbReference>
<dbReference type="GO" id="GO:0004523">
    <property type="term" value="F:RNA-DNA hybrid ribonuclease activity"/>
    <property type="evidence" value="ECO:0007669"/>
    <property type="project" value="InterPro"/>
</dbReference>
<proteinExistence type="predicted"/>
<comment type="caution">
    <text evidence="2">The sequence shown here is derived from an EMBL/GenBank/DDBJ whole genome shotgun (WGS) entry which is preliminary data.</text>
</comment>
<dbReference type="AlphaFoldDB" id="A0AAW2BTS4"/>
<reference evidence="2 3" key="1">
    <citation type="submission" date="2024-01" db="EMBL/GenBank/DDBJ databases">
        <title>A telomere-to-telomere, gap-free genome of sweet tea (Lithocarpus litseifolius).</title>
        <authorList>
            <person name="Zhou J."/>
        </authorList>
    </citation>
    <scope>NUCLEOTIDE SEQUENCE [LARGE SCALE GENOMIC DNA]</scope>
    <source>
        <strain evidence="2">Zhou-2022a</strain>
        <tissue evidence="2">Leaf</tissue>
    </source>
</reference>
<name>A0AAW2BTS4_9ROSI</name>
<feature type="domain" description="RNase H type-1" evidence="1">
    <location>
        <begin position="14"/>
        <end position="99"/>
    </location>
</feature>
<gene>
    <name evidence="2" type="ORF">SO802_028801</name>
</gene>
<sequence length="99" mass="11153">MRTRRTGGLVRIHSPLQDEAEAFLWAFQLSNREHWSHVIFKDDAKACFDSLSSTKLTVDLSIHATLSNILSLAECFVDCSFIWARRICNSVAHAAAKFA</sequence>
<accession>A0AAW2BTS4</accession>
<dbReference type="InterPro" id="IPR002156">
    <property type="entry name" value="RNaseH_domain"/>
</dbReference>
<evidence type="ECO:0000313" key="3">
    <source>
        <dbReference type="Proteomes" id="UP001459277"/>
    </source>
</evidence>
<evidence type="ECO:0000259" key="1">
    <source>
        <dbReference type="Pfam" id="PF13456"/>
    </source>
</evidence>
<keyword evidence="3" id="KW-1185">Reference proteome</keyword>
<evidence type="ECO:0000313" key="2">
    <source>
        <dbReference type="EMBL" id="KAK9988562.1"/>
    </source>
</evidence>
<dbReference type="Proteomes" id="UP001459277">
    <property type="component" value="Unassembled WGS sequence"/>
</dbReference>
<dbReference type="InterPro" id="IPR036397">
    <property type="entry name" value="RNaseH_sf"/>
</dbReference>
<dbReference type="GO" id="GO:0003676">
    <property type="term" value="F:nucleic acid binding"/>
    <property type="evidence" value="ECO:0007669"/>
    <property type="project" value="InterPro"/>
</dbReference>
<dbReference type="Gene3D" id="3.30.420.10">
    <property type="entry name" value="Ribonuclease H-like superfamily/Ribonuclease H"/>
    <property type="match status" value="1"/>
</dbReference>